<gene>
    <name evidence="1" type="ORF">PYCCODRAFT_1371779</name>
</gene>
<keyword evidence="2" id="KW-1185">Reference proteome</keyword>
<protein>
    <submittedName>
        <fullName evidence="1">Uncharacterized protein</fullName>
    </submittedName>
</protein>
<name>A0A1Y2IJR1_TRAC3</name>
<dbReference type="Proteomes" id="UP000193067">
    <property type="component" value="Unassembled WGS sequence"/>
</dbReference>
<dbReference type="AlphaFoldDB" id="A0A1Y2IJR1"/>
<evidence type="ECO:0000313" key="2">
    <source>
        <dbReference type="Proteomes" id="UP000193067"/>
    </source>
</evidence>
<dbReference type="OrthoDB" id="2760623at2759"/>
<evidence type="ECO:0000313" key="1">
    <source>
        <dbReference type="EMBL" id="OSD00152.1"/>
    </source>
</evidence>
<dbReference type="EMBL" id="KZ084121">
    <property type="protein sequence ID" value="OSD00152.1"/>
    <property type="molecule type" value="Genomic_DNA"/>
</dbReference>
<accession>A0A1Y2IJR1</accession>
<proteinExistence type="predicted"/>
<sequence>MSSIFLLPETSVTRSIALLSVKELSNVVVSLSGALDKDVEMLRETLQLPRDSARWTIALAARLSCHERVFQECIRTEVEFHREALYAMYCGDESSNGDLLHDMSAAVVGVHQSFARLNALFDGYAPHLDAAERAQIQDAHPALLREFKMLQTDDSAIQHDFTEWRGCFRVFLGDQTLDVYDTLLQTRRFSDPRLFFHELASPFQLLTEYLKKRQEIREKCVEMCDNDISSLLSRSGDCIPTAELRSQLRRYEDLGQLVLAGSVRQSEAIRSIEMLVQDANLHASVLFAAPDDRISLEKMHDTFRRYDDLRVMCSRVVERSAQLLDAMAPHIVTLEKARDWL</sequence>
<organism evidence="1 2">
    <name type="scientific">Trametes coccinea (strain BRFM310)</name>
    <name type="common">Pycnoporus coccineus</name>
    <dbReference type="NCBI Taxonomy" id="1353009"/>
    <lineage>
        <taxon>Eukaryota</taxon>
        <taxon>Fungi</taxon>
        <taxon>Dikarya</taxon>
        <taxon>Basidiomycota</taxon>
        <taxon>Agaricomycotina</taxon>
        <taxon>Agaricomycetes</taxon>
        <taxon>Polyporales</taxon>
        <taxon>Polyporaceae</taxon>
        <taxon>Trametes</taxon>
    </lineage>
</organism>
<reference evidence="1 2" key="1">
    <citation type="journal article" date="2015" name="Biotechnol. Biofuels">
        <title>Enhanced degradation of softwood versus hardwood by the white-rot fungus Pycnoporus coccineus.</title>
        <authorList>
            <person name="Couturier M."/>
            <person name="Navarro D."/>
            <person name="Chevret D."/>
            <person name="Henrissat B."/>
            <person name="Piumi F."/>
            <person name="Ruiz-Duenas F.J."/>
            <person name="Martinez A.T."/>
            <person name="Grigoriev I.V."/>
            <person name="Riley R."/>
            <person name="Lipzen A."/>
            <person name="Berrin J.G."/>
            <person name="Master E.R."/>
            <person name="Rosso M.N."/>
        </authorList>
    </citation>
    <scope>NUCLEOTIDE SEQUENCE [LARGE SCALE GENOMIC DNA]</scope>
    <source>
        <strain evidence="1 2">BRFM310</strain>
    </source>
</reference>